<feature type="domain" description="Nudix hydrolase" evidence="4">
    <location>
        <begin position="6"/>
        <end position="133"/>
    </location>
</feature>
<gene>
    <name evidence="5" type="ORF">E3U44_10390</name>
</gene>
<keyword evidence="2" id="KW-0378">Hydrolase</keyword>
<dbReference type="PANTHER" id="PTHR43046">
    <property type="entry name" value="GDP-MANNOSE MANNOSYL HYDROLASE"/>
    <property type="match status" value="1"/>
</dbReference>
<keyword evidence="3" id="KW-0472">Membrane</keyword>
<evidence type="ECO:0000256" key="2">
    <source>
        <dbReference type="ARBA" id="ARBA00022801"/>
    </source>
</evidence>
<sequence>MSETTYFIVAVAVFLFQGNRFLALRRSTSKAVAPGEWEVISGKVEGGELPHEAARRETYEESGMTVALDDRPVTAYQANYGGDPMIVLVYRGKGIDGELRLSNEHQAQAWVTEDEFAQLCSYGELVDAARRAAKLPW</sequence>
<dbReference type="SUPFAM" id="SSF55811">
    <property type="entry name" value="Nudix"/>
    <property type="match status" value="1"/>
</dbReference>
<proteinExistence type="predicted"/>
<keyword evidence="3" id="KW-0812">Transmembrane</keyword>
<dbReference type="PROSITE" id="PS51462">
    <property type="entry name" value="NUDIX"/>
    <property type="match status" value="1"/>
</dbReference>
<dbReference type="Proteomes" id="UP000294325">
    <property type="component" value="Chromosome"/>
</dbReference>
<evidence type="ECO:0000313" key="6">
    <source>
        <dbReference type="Proteomes" id="UP000294325"/>
    </source>
</evidence>
<comment type="cofactor">
    <cofactor evidence="1">
        <name>Mg(2+)</name>
        <dbReference type="ChEBI" id="CHEBI:18420"/>
    </cofactor>
</comment>
<dbReference type="PROSITE" id="PS00893">
    <property type="entry name" value="NUDIX_BOX"/>
    <property type="match status" value="1"/>
</dbReference>
<dbReference type="InterPro" id="IPR020084">
    <property type="entry name" value="NUDIX_hydrolase_CS"/>
</dbReference>
<dbReference type="RefSeq" id="WP_134358067.1">
    <property type="nucleotide sequence ID" value="NZ_CP038033.1"/>
</dbReference>
<evidence type="ECO:0000256" key="1">
    <source>
        <dbReference type="ARBA" id="ARBA00001946"/>
    </source>
</evidence>
<dbReference type="EMBL" id="CP038033">
    <property type="protein sequence ID" value="QBQ54876.1"/>
    <property type="molecule type" value="Genomic_DNA"/>
</dbReference>
<reference evidence="5 6" key="1">
    <citation type="submission" date="2019-03" db="EMBL/GenBank/DDBJ databases">
        <title>The genome sequence of Nitrosococcus wardiae strain D1FHST reveals the archetypal metabolic capacity of ammonia-oxidizing Gammaproteobacteria.</title>
        <authorList>
            <person name="Wang L."/>
            <person name="Lim C.K."/>
            <person name="Hanson T.E."/>
            <person name="Dang H."/>
            <person name="Klotz M.G."/>
        </authorList>
    </citation>
    <scope>NUCLEOTIDE SEQUENCE [LARGE SCALE GENOMIC DNA]</scope>
    <source>
        <strain evidence="5 6">D1FHS</strain>
    </source>
</reference>
<protein>
    <submittedName>
        <fullName evidence="5">NUDIX domain-containing protein</fullName>
    </submittedName>
</protein>
<accession>A0A4P7C216</accession>
<evidence type="ECO:0000259" key="4">
    <source>
        <dbReference type="PROSITE" id="PS51462"/>
    </source>
</evidence>
<dbReference type="InterPro" id="IPR000086">
    <property type="entry name" value="NUDIX_hydrolase_dom"/>
</dbReference>
<dbReference type="Pfam" id="PF00293">
    <property type="entry name" value="NUDIX"/>
    <property type="match status" value="1"/>
</dbReference>
<evidence type="ECO:0000256" key="3">
    <source>
        <dbReference type="SAM" id="Phobius"/>
    </source>
</evidence>
<dbReference type="PANTHER" id="PTHR43046:SF14">
    <property type="entry name" value="MUTT_NUDIX FAMILY PROTEIN"/>
    <property type="match status" value="1"/>
</dbReference>
<dbReference type="AlphaFoldDB" id="A0A4P7C216"/>
<evidence type="ECO:0000313" key="5">
    <source>
        <dbReference type="EMBL" id="QBQ54876.1"/>
    </source>
</evidence>
<feature type="transmembrane region" description="Helical" evidence="3">
    <location>
        <begin position="6"/>
        <end position="23"/>
    </location>
</feature>
<keyword evidence="6" id="KW-1185">Reference proteome</keyword>
<organism evidence="5 6">
    <name type="scientific">Nitrosococcus wardiae</name>
    <dbReference type="NCBI Taxonomy" id="1814290"/>
    <lineage>
        <taxon>Bacteria</taxon>
        <taxon>Pseudomonadati</taxon>
        <taxon>Pseudomonadota</taxon>
        <taxon>Gammaproteobacteria</taxon>
        <taxon>Chromatiales</taxon>
        <taxon>Chromatiaceae</taxon>
        <taxon>Nitrosococcus</taxon>
    </lineage>
</organism>
<dbReference type="GO" id="GO:0016787">
    <property type="term" value="F:hydrolase activity"/>
    <property type="evidence" value="ECO:0007669"/>
    <property type="project" value="UniProtKB-KW"/>
</dbReference>
<dbReference type="KEGG" id="nwr:E3U44_10390"/>
<keyword evidence="3" id="KW-1133">Transmembrane helix</keyword>
<dbReference type="OrthoDB" id="9787476at2"/>
<name>A0A4P7C216_9GAMM</name>
<dbReference type="InterPro" id="IPR015797">
    <property type="entry name" value="NUDIX_hydrolase-like_dom_sf"/>
</dbReference>
<dbReference type="Gene3D" id="3.90.79.10">
    <property type="entry name" value="Nucleoside Triphosphate Pyrophosphohydrolase"/>
    <property type="match status" value="1"/>
</dbReference>